<protein>
    <submittedName>
        <fullName evidence="2">Uncharacterized protein</fullName>
    </submittedName>
</protein>
<reference evidence="2" key="1">
    <citation type="submission" date="2013-09" db="EMBL/GenBank/DDBJ databases">
        <title>Complete nucleotide sequence of Streptomyces linear plasmid pFRL4.</title>
        <authorList>
            <person name="Chen Z."/>
            <person name="Fang P."/>
            <person name="Qin Z."/>
        </authorList>
    </citation>
    <scope>NUCLEOTIDE SEQUENCE</scope>
    <source>
        <plasmid evidence="2">pFRL4</plasmid>
    </source>
</reference>
<dbReference type="AlphaFoldDB" id="V9Z519"/>
<name>V9Z519_9ACTN</name>
<geneLocation type="plasmid" evidence="2">
    <name>pFRL4</name>
</geneLocation>
<sequence>MTTKTSRTAGPGPVGTPGKPVVYFSDEASAVMKPLPGPPRRLQSPLETLTWQEPPAVECGDDEPQ</sequence>
<dbReference type="EMBL" id="KF602049">
    <property type="protein sequence ID" value="AHE39632.1"/>
    <property type="molecule type" value="Genomic_DNA"/>
</dbReference>
<evidence type="ECO:0000256" key="1">
    <source>
        <dbReference type="SAM" id="MobiDB-lite"/>
    </source>
</evidence>
<organism evidence="2">
    <name type="scientific">Streptomyces sp. F2</name>
    <dbReference type="NCBI Taxonomy" id="317660"/>
    <lineage>
        <taxon>Bacteria</taxon>
        <taxon>Bacillati</taxon>
        <taxon>Actinomycetota</taxon>
        <taxon>Actinomycetes</taxon>
        <taxon>Kitasatosporales</taxon>
        <taxon>Streptomycetaceae</taxon>
        <taxon>Streptomyces</taxon>
    </lineage>
</organism>
<gene>
    <name evidence="2" type="ORF">pFRL4_399</name>
</gene>
<keyword evidence="2" id="KW-0614">Plasmid</keyword>
<feature type="region of interest" description="Disordered" evidence="1">
    <location>
        <begin position="33"/>
        <end position="65"/>
    </location>
</feature>
<proteinExistence type="predicted"/>
<evidence type="ECO:0000313" key="2">
    <source>
        <dbReference type="EMBL" id="AHE39632.1"/>
    </source>
</evidence>
<accession>V9Z519</accession>